<keyword evidence="3" id="KW-1185">Reference proteome</keyword>
<feature type="compositionally biased region" description="Basic and acidic residues" evidence="1">
    <location>
        <begin position="207"/>
        <end position="217"/>
    </location>
</feature>
<protein>
    <submittedName>
        <fullName evidence="2">Uncharacterized protein</fullName>
    </submittedName>
</protein>
<feature type="region of interest" description="Disordered" evidence="1">
    <location>
        <begin position="207"/>
        <end position="233"/>
    </location>
</feature>
<proteinExistence type="predicted"/>
<gene>
    <name evidence="2" type="ORF">N1851_029446</name>
</gene>
<comment type="caution">
    <text evidence="2">The sequence shown here is derived from an EMBL/GenBank/DDBJ whole genome shotgun (WGS) entry which is preliminary data.</text>
</comment>
<accession>A0AA47NRQ2</accession>
<feature type="compositionally biased region" description="Polar residues" evidence="1">
    <location>
        <begin position="30"/>
        <end position="41"/>
    </location>
</feature>
<feature type="compositionally biased region" description="Basic and acidic residues" evidence="1">
    <location>
        <begin position="15"/>
        <end position="26"/>
    </location>
</feature>
<dbReference type="Proteomes" id="UP001174136">
    <property type="component" value="Unassembled WGS sequence"/>
</dbReference>
<feature type="compositionally biased region" description="Pro residues" evidence="1">
    <location>
        <begin position="129"/>
        <end position="154"/>
    </location>
</feature>
<feature type="region of interest" description="Disordered" evidence="1">
    <location>
        <begin position="1"/>
        <end position="67"/>
    </location>
</feature>
<evidence type="ECO:0000313" key="2">
    <source>
        <dbReference type="EMBL" id="KAK0134838.1"/>
    </source>
</evidence>
<dbReference type="AlphaFoldDB" id="A0AA47NRQ2"/>
<dbReference type="EMBL" id="JAOPHQ010005576">
    <property type="protein sequence ID" value="KAK0134838.1"/>
    <property type="molecule type" value="Genomic_DNA"/>
</dbReference>
<name>A0AA47NRQ2_MERPO</name>
<reference evidence="2" key="1">
    <citation type="journal article" date="2023" name="Front. Mar. Sci.">
        <title>A new Merluccius polli reference genome to investigate the effects of global change in West African waters.</title>
        <authorList>
            <person name="Mateo J.L."/>
            <person name="Blanco-Fernandez C."/>
            <person name="Garcia-Vazquez E."/>
            <person name="Machado-Schiaffino G."/>
        </authorList>
    </citation>
    <scope>NUCLEOTIDE SEQUENCE</scope>
    <source>
        <strain evidence="2">C29</strain>
        <tissue evidence="2">Fin</tissue>
    </source>
</reference>
<sequence length="233" mass="25394">MAESHPKSKLKRRRTAVDEHQADTWRRGSVQRSTVPFSSQDPTRDVKTDGSKPNKGAVSPPTLTWWTQHDLNPSEKLWAIALETVLPFLGPEVWDPLPKPSTVTPRQGERQRPFPANEVPPFPEASRPPGSPLQRPPPPLPVYSPAPPAGPLVTPPHGGGGGLQVPGTTAASGSVSPPHMRKEEDLEPPATHKVVQVGLVGRELVAEKTPQSRDPAERLIPPFPPVEWAHHHL</sequence>
<evidence type="ECO:0000313" key="3">
    <source>
        <dbReference type="Proteomes" id="UP001174136"/>
    </source>
</evidence>
<feature type="region of interest" description="Disordered" evidence="1">
    <location>
        <begin position="90"/>
        <end position="192"/>
    </location>
</feature>
<evidence type="ECO:0000256" key="1">
    <source>
        <dbReference type="SAM" id="MobiDB-lite"/>
    </source>
</evidence>
<feature type="compositionally biased region" description="Basic and acidic residues" evidence="1">
    <location>
        <begin position="42"/>
        <end position="52"/>
    </location>
</feature>
<organism evidence="2 3">
    <name type="scientific">Merluccius polli</name>
    <name type="common">Benguela hake</name>
    <name type="synonym">Merluccius cadenati</name>
    <dbReference type="NCBI Taxonomy" id="89951"/>
    <lineage>
        <taxon>Eukaryota</taxon>
        <taxon>Metazoa</taxon>
        <taxon>Chordata</taxon>
        <taxon>Craniata</taxon>
        <taxon>Vertebrata</taxon>
        <taxon>Euteleostomi</taxon>
        <taxon>Actinopterygii</taxon>
        <taxon>Neopterygii</taxon>
        <taxon>Teleostei</taxon>
        <taxon>Neoteleostei</taxon>
        <taxon>Acanthomorphata</taxon>
        <taxon>Zeiogadaria</taxon>
        <taxon>Gadariae</taxon>
        <taxon>Gadiformes</taxon>
        <taxon>Gadoidei</taxon>
        <taxon>Merlucciidae</taxon>
        <taxon>Merluccius</taxon>
    </lineage>
</organism>